<comment type="subcellular location">
    <subcellularLocation>
        <location evidence="1">Cell membrane</location>
        <topology evidence="1">Multi-pass membrane protein</topology>
    </subcellularLocation>
</comment>
<keyword evidence="10" id="KW-1185">Reference proteome</keyword>
<evidence type="ECO:0000313" key="9">
    <source>
        <dbReference type="EMBL" id="CAH1182560.1"/>
    </source>
</evidence>
<gene>
    <name evidence="9" type="ORF">PHYEVI_LOCUS7083</name>
</gene>
<dbReference type="Gene3D" id="3.40.190.10">
    <property type="entry name" value="Periplasmic binding protein-like II"/>
    <property type="match status" value="1"/>
</dbReference>
<feature type="non-terminal residue" evidence="9">
    <location>
        <position position="354"/>
    </location>
</feature>
<proteinExistence type="predicted"/>
<keyword evidence="6" id="KW-0675">Receptor</keyword>
<accession>A0A9P0DUS4</accession>
<evidence type="ECO:0000256" key="6">
    <source>
        <dbReference type="ARBA" id="ARBA00023170"/>
    </source>
</evidence>
<sequence length="354" mass="41891">MLHIDNSTAINWNIEKPGNNQEFNSMTVINYDRKLWKNIPQSFKFIQLINTRFLTEDFGRIRTKLSVREVIVLFNSNKKIRNNILSKFARFRLVFVFDRKTCKLYICLYGKESKCKLKSLGLNDSIPMYIKRKSLKNFTIGYATFPPFVYKDENMQFKGIEIKMVDILSRKYDFTYDLMSFDQEENNNSHVEAMISKVATEEISWGIGGVALTLERWKHFHTLTYIYMDGYSVIFNKNFDSTSLRNYITRFIEFNLISLFFACLISLIVFAYCRMFNNGKFKQYVNLIFFPVYEQPQSIKVVRGNFLRTLFLLWWLTCGVLTISFKVFLFGTNLRGSQTILTFQDLVENGFEFK</sequence>
<evidence type="ECO:0000256" key="3">
    <source>
        <dbReference type="ARBA" id="ARBA00022692"/>
    </source>
</evidence>
<evidence type="ECO:0000256" key="2">
    <source>
        <dbReference type="ARBA" id="ARBA00022475"/>
    </source>
</evidence>
<keyword evidence="2" id="KW-1003">Cell membrane</keyword>
<dbReference type="InterPro" id="IPR052192">
    <property type="entry name" value="Insect_Ionotropic_Sensory_Rcpt"/>
</dbReference>
<evidence type="ECO:0000256" key="4">
    <source>
        <dbReference type="ARBA" id="ARBA00022989"/>
    </source>
</evidence>
<evidence type="ECO:0000256" key="7">
    <source>
        <dbReference type="ARBA" id="ARBA00023180"/>
    </source>
</evidence>
<dbReference type="OrthoDB" id="6762463at2759"/>
<protein>
    <submittedName>
        <fullName evidence="9">Uncharacterized protein</fullName>
    </submittedName>
</protein>
<evidence type="ECO:0000256" key="8">
    <source>
        <dbReference type="SAM" id="Phobius"/>
    </source>
</evidence>
<keyword evidence="3 8" id="KW-0812">Transmembrane</keyword>
<dbReference type="EMBL" id="OU900096">
    <property type="protein sequence ID" value="CAH1182560.1"/>
    <property type="molecule type" value="Genomic_DNA"/>
</dbReference>
<name>A0A9P0DUS4_PHYSR</name>
<evidence type="ECO:0000256" key="1">
    <source>
        <dbReference type="ARBA" id="ARBA00004651"/>
    </source>
</evidence>
<evidence type="ECO:0000256" key="5">
    <source>
        <dbReference type="ARBA" id="ARBA00023136"/>
    </source>
</evidence>
<keyword evidence="7" id="KW-0325">Glycoprotein</keyword>
<dbReference type="GO" id="GO:0005886">
    <property type="term" value="C:plasma membrane"/>
    <property type="evidence" value="ECO:0007669"/>
    <property type="project" value="UniProtKB-SubCell"/>
</dbReference>
<dbReference type="PANTHER" id="PTHR42643">
    <property type="entry name" value="IONOTROPIC RECEPTOR 20A-RELATED"/>
    <property type="match status" value="1"/>
</dbReference>
<evidence type="ECO:0000313" key="10">
    <source>
        <dbReference type="Proteomes" id="UP001153712"/>
    </source>
</evidence>
<keyword evidence="5 8" id="KW-0472">Membrane</keyword>
<dbReference type="AlphaFoldDB" id="A0A9P0DUS4"/>
<dbReference type="SUPFAM" id="SSF53850">
    <property type="entry name" value="Periplasmic binding protein-like II"/>
    <property type="match status" value="1"/>
</dbReference>
<feature type="transmembrane region" description="Helical" evidence="8">
    <location>
        <begin position="310"/>
        <end position="331"/>
    </location>
</feature>
<dbReference type="Proteomes" id="UP001153712">
    <property type="component" value="Chromosome 3"/>
</dbReference>
<feature type="transmembrane region" description="Helical" evidence="8">
    <location>
        <begin position="254"/>
        <end position="273"/>
    </location>
</feature>
<organism evidence="9 10">
    <name type="scientific">Phyllotreta striolata</name>
    <name type="common">Striped flea beetle</name>
    <name type="synonym">Crioceris striolata</name>
    <dbReference type="NCBI Taxonomy" id="444603"/>
    <lineage>
        <taxon>Eukaryota</taxon>
        <taxon>Metazoa</taxon>
        <taxon>Ecdysozoa</taxon>
        <taxon>Arthropoda</taxon>
        <taxon>Hexapoda</taxon>
        <taxon>Insecta</taxon>
        <taxon>Pterygota</taxon>
        <taxon>Neoptera</taxon>
        <taxon>Endopterygota</taxon>
        <taxon>Coleoptera</taxon>
        <taxon>Polyphaga</taxon>
        <taxon>Cucujiformia</taxon>
        <taxon>Chrysomeloidea</taxon>
        <taxon>Chrysomelidae</taxon>
        <taxon>Galerucinae</taxon>
        <taxon>Alticini</taxon>
        <taxon>Phyllotreta</taxon>
    </lineage>
</organism>
<reference evidence="9" key="1">
    <citation type="submission" date="2022-01" db="EMBL/GenBank/DDBJ databases">
        <authorList>
            <person name="King R."/>
        </authorList>
    </citation>
    <scope>NUCLEOTIDE SEQUENCE</scope>
</reference>
<keyword evidence="4 8" id="KW-1133">Transmembrane helix</keyword>
<dbReference type="PANTHER" id="PTHR42643:SF24">
    <property type="entry name" value="IONOTROPIC RECEPTOR 60A"/>
    <property type="match status" value="1"/>
</dbReference>